<keyword evidence="12" id="KW-1185">Reference proteome</keyword>
<organism evidence="11 12">
    <name type="scientific">Hibiscus trionum</name>
    <name type="common">Flower of an hour</name>
    <dbReference type="NCBI Taxonomy" id="183268"/>
    <lineage>
        <taxon>Eukaryota</taxon>
        <taxon>Viridiplantae</taxon>
        <taxon>Streptophyta</taxon>
        <taxon>Embryophyta</taxon>
        <taxon>Tracheophyta</taxon>
        <taxon>Spermatophyta</taxon>
        <taxon>Magnoliopsida</taxon>
        <taxon>eudicotyledons</taxon>
        <taxon>Gunneridae</taxon>
        <taxon>Pentapetalae</taxon>
        <taxon>rosids</taxon>
        <taxon>malvids</taxon>
        <taxon>Malvales</taxon>
        <taxon>Malvaceae</taxon>
        <taxon>Malvoideae</taxon>
        <taxon>Hibiscus</taxon>
    </lineage>
</organism>
<evidence type="ECO:0000313" key="11">
    <source>
        <dbReference type="EMBL" id="GMJ04599.1"/>
    </source>
</evidence>
<dbReference type="Proteomes" id="UP001165190">
    <property type="component" value="Unassembled WGS sequence"/>
</dbReference>
<keyword evidence="3" id="KW-0808">Transferase</keyword>
<evidence type="ECO:0000256" key="6">
    <source>
        <dbReference type="ARBA" id="ARBA00022786"/>
    </source>
</evidence>
<dbReference type="EMBL" id="BSYR01000040">
    <property type="protein sequence ID" value="GMJ04599.1"/>
    <property type="molecule type" value="Genomic_DNA"/>
</dbReference>
<feature type="domain" description="RING-type" evidence="10">
    <location>
        <begin position="155"/>
        <end position="195"/>
    </location>
</feature>
<keyword evidence="7" id="KW-0862">Zinc</keyword>
<sequence>MGACCSSFRIREPEDVSPYQTRISIHTLWGKFIGANSNEQSDAPALNSQVLAPVNSNAASNVIRSDNVVTLAPSVLHFEADAARAGEDKDHDRTKRREDSRVERTEKDSGDKSSGLQCGVRSTAHCIESQSKFSNEKPEAEVACAYGSSEDEDVCPTCLEEYHHENPRIVLQCSHSYHLSCIYEWMERSANCPICGKKMMFDEAA</sequence>
<evidence type="ECO:0000256" key="7">
    <source>
        <dbReference type="ARBA" id="ARBA00022833"/>
    </source>
</evidence>
<evidence type="ECO:0000256" key="5">
    <source>
        <dbReference type="ARBA" id="ARBA00022771"/>
    </source>
</evidence>
<dbReference type="EC" id="2.3.2.27" evidence="2"/>
<dbReference type="Pfam" id="PF13639">
    <property type="entry name" value="zf-RING_2"/>
    <property type="match status" value="1"/>
</dbReference>
<dbReference type="InterPro" id="IPR001841">
    <property type="entry name" value="Znf_RING"/>
</dbReference>
<keyword evidence="4" id="KW-0479">Metal-binding</keyword>
<feature type="compositionally biased region" description="Basic and acidic residues" evidence="9">
    <location>
        <begin position="82"/>
        <end position="111"/>
    </location>
</feature>
<dbReference type="AlphaFoldDB" id="A0A9W7MJS2"/>
<feature type="region of interest" description="Disordered" evidence="9">
    <location>
        <begin position="82"/>
        <end position="116"/>
    </location>
</feature>
<keyword evidence="5 8" id="KW-0863">Zinc-finger</keyword>
<gene>
    <name evidence="11" type="ORF">HRI_004129100</name>
</gene>
<proteinExistence type="predicted"/>
<evidence type="ECO:0000256" key="2">
    <source>
        <dbReference type="ARBA" id="ARBA00012483"/>
    </source>
</evidence>
<comment type="catalytic activity">
    <reaction evidence="1">
        <text>S-ubiquitinyl-[E2 ubiquitin-conjugating enzyme]-L-cysteine + [acceptor protein]-L-lysine = [E2 ubiquitin-conjugating enzyme]-L-cysteine + N(6)-ubiquitinyl-[acceptor protein]-L-lysine.</text>
        <dbReference type="EC" id="2.3.2.27"/>
    </reaction>
</comment>
<evidence type="ECO:0000259" key="10">
    <source>
        <dbReference type="PROSITE" id="PS50089"/>
    </source>
</evidence>
<dbReference type="Gene3D" id="3.30.40.10">
    <property type="entry name" value="Zinc/RING finger domain, C3HC4 (zinc finger)"/>
    <property type="match status" value="1"/>
</dbReference>
<dbReference type="InterPro" id="IPR013083">
    <property type="entry name" value="Znf_RING/FYVE/PHD"/>
</dbReference>
<evidence type="ECO:0000256" key="4">
    <source>
        <dbReference type="ARBA" id="ARBA00022723"/>
    </source>
</evidence>
<evidence type="ECO:0000256" key="1">
    <source>
        <dbReference type="ARBA" id="ARBA00000900"/>
    </source>
</evidence>
<name>A0A9W7MJS2_HIBTR</name>
<dbReference type="GO" id="GO:0008270">
    <property type="term" value="F:zinc ion binding"/>
    <property type="evidence" value="ECO:0007669"/>
    <property type="project" value="UniProtKB-KW"/>
</dbReference>
<dbReference type="SMART" id="SM00184">
    <property type="entry name" value="RING"/>
    <property type="match status" value="1"/>
</dbReference>
<accession>A0A9W7MJS2</accession>
<evidence type="ECO:0000256" key="8">
    <source>
        <dbReference type="PROSITE-ProRule" id="PRU00175"/>
    </source>
</evidence>
<dbReference type="SUPFAM" id="SSF57850">
    <property type="entry name" value="RING/U-box"/>
    <property type="match status" value="1"/>
</dbReference>
<evidence type="ECO:0000313" key="12">
    <source>
        <dbReference type="Proteomes" id="UP001165190"/>
    </source>
</evidence>
<evidence type="ECO:0000256" key="9">
    <source>
        <dbReference type="SAM" id="MobiDB-lite"/>
    </source>
</evidence>
<comment type="caution">
    <text evidence="11">The sequence shown here is derived from an EMBL/GenBank/DDBJ whole genome shotgun (WGS) entry which is preliminary data.</text>
</comment>
<dbReference type="PROSITE" id="PS50089">
    <property type="entry name" value="ZF_RING_2"/>
    <property type="match status" value="1"/>
</dbReference>
<dbReference type="PANTHER" id="PTHR46463:SF93">
    <property type="entry name" value="OS11G0629300 PROTEIN"/>
    <property type="match status" value="1"/>
</dbReference>
<dbReference type="GO" id="GO:0061630">
    <property type="term" value="F:ubiquitin protein ligase activity"/>
    <property type="evidence" value="ECO:0007669"/>
    <property type="project" value="UniProtKB-EC"/>
</dbReference>
<protein>
    <recommendedName>
        <fullName evidence="2">RING-type E3 ubiquitin transferase</fullName>
        <ecNumber evidence="2">2.3.2.27</ecNumber>
    </recommendedName>
</protein>
<evidence type="ECO:0000256" key="3">
    <source>
        <dbReference type="ARBA" id="ARBA00022679"/>
    </source>
</evidence>
<keyword evidence="6" id="KW-0833">Ubl conjugation pathway</keyword>
<reference evidence="11" key="1">
    <citation type="submission" date="2023-05" db="EMBL/GenBank/DDBJ databases">
        <title>Genome and transcriptome analyses reveal genes involved in the formation of fine ridges on petal epidermal cells in Hibiscus trionum.</title>
        <authorList>
            <person name="Koshimizu S."/>
            <person name="Masuda S."/>
            <person name="Ishii T."/>
            <person name="Shirasu K."/>
            <person name="Hoshino A."/>
            <person name="Arita M."/>
        </authorList>
    </citation>
    <scope>NUCLEOTIDE SEQUENCE</scope>
    <source>
        <strain evidence="11">Hamamatsu line</strain>
    </source>
</reference>
<dbReference type="OrthoDB" id="8062037at2759"/>
<dbReference type="PANTHER" id="PTHR46463">
    <property type="entry name" value="ZINC FINGER, RING/FYVE/PHD-TYPE"/>
    <property type="match status" value="1"/>
</dbReference>